<protein>
    <recommendedName>
        <fullName evidence="7">Integrase catalytic domain-containing protein</fullName>
    </recommendedName>
</protein>
<dbReference type="Gene3D" id="2.40.70.10">
    <property type="entry name" value="Acid Proteases"/>
    <property type="match status" value="1"/>
</dbReference>
<evidence type="ECO:0000256" key="3">
    <source>
        <dbReference type="ARBA" id="ARBA00022722"/>
    </source>
</evidence>
<dbReference type="InterPro" id="IPR043502">
    <property type="entry name" value="DNA/RNA_pol_sf"/>
</dbReference>
<comment type="caution">
    <text evidence="8">The sequence shown here is derived from an EMBL/GenBank/DDBJ whole genome shotgun (WGS) entry which is preliminary data.</text>
</comment>
<feature type="domain" description="Integrase catalytic" evidence="7">
    <location>
        <begin position="599"/>
        <end position="758"/>
    </location>
</feature>
<dbReference type="InterPro" id="IPR021109">
    <property type="entry name" value="Peptidase_aspartic_dom_sf"/>
</dbReference>
<keyword evidence="4" id="KW-0255">Endonuclease</keyword>
<dbReference type="GO" id="GO:0003676">
    <property type="term" value="F:nucleic acid binding"/>
    <property type="evidence" value="ECO:0007669"/>
    <property type="project" value="InterPro"/>
</dbReference>
<keyword evidence="9" id="KW-1185">Reference proteome</keyword>
<dbReference type="GO" id="GO:0016787">
    <property type="term" value="F:hydrolase activity"/>
    <property type="evidence" value="ECO:0007669"/>
    <property type="project" value="UniProtKB-KW"/>
</dbReference>
<evidence type="ECO:0000313" key="9">
    <source>
        <dbReference type="Proteomes" id="UP001188597"/>
    </source>
</evidence>
<name>A0AA88V2U2_9ASTE</name>
<keyword evidence="1" id="KW-0808">Transferase</keyword>
<dbReference type="InterPro" id="IPR036397">
    <property type="entry name" value="RNaseH_sf"/>
</dbReference>
<dbReference type="InterPro" id="IPR012337">
    <property type="entry name" value="RNaseH-like_sf"/>
</dbReference>
<accession>A0AA88V2U2</accession>
<evidence type="ECO:0000256" key="1">
    <source>
        <dbReference type="ARBA" id="ARBA00022679"/>
    </source>
</evidence>
<dbReference type="Pfam" id="PF00665">
    <property type="entry name" value="rve"/>
    <property type="match status" value="1"/>
</dbReference>
<dbReference type="CDD" id="cd00303">
    <property type="entry name" value="retropepsin_like"/>
    <property type="match status" value="1"/>
</dbReference>
<evidence type="ECO:0000256" key="4">
    <source>
        <dbReference type="ARBA" id="ARBA00022759"/>
    </source>
</evidence>
<dbReference type="PROSITE" id="PS50994">
    <property type="entry name" value="INTEGRASE"/>
    <property type="match status" value="1"/>
</dbReference>
<dbReference type="Gene3D" id="3.30.420.10">
    <property type="entry name" value="Ribonuclease H-like superfamily/Ribonuclease H"/>
    <property type="match status" value="1"/>
</dbReference>
<keyword evidence="6" id="KW-0695">RNA-directed DNA polymerase</keyword>
<dbReference type="AlphaFoldDB" id="A0AA88V2U2"/>
<proteinExistence type="predicted"/>
<keyword evidence="2" id="KW-0548">Nucleotidyltransferase</keyword>
<dbReference type="SUPFAM" id="SSF53098">
    <property type="entry name" value="Ribonuclease H-like"/>
    <property type="match status" value="1"/>
</dbReference>
<dbReference type="GO" id="GO:0003964">
    <property type="term" value="F:RNA-directed DNA polymerase activity"/>
    <property type="evidence" value="ECO:0007669"/>
    <property type="project" value="UniProtKB-KW"/>
</dbReference>
<evidence type="ECO:0000256" key="5">
    <source>
        <dbReference type="ARBA" id="ARBA00022801"/>
    </source>
</evidence>
<dbReference type="PANTHER" id="PTHR48475">
    <property type="entry name" value="RIBONUCLEASE H"/>
    <property type="match status" value="1"/>
</dbReference>
<evidence type="ECO:0000256" key="6">
    <source>
        <dbReference type="ARBA" id="ARBA00022918"/>
    </source>
</evidence>
<dbReference type="InterPro" id="IPR041373">
    <property type="entry name" value="RT_RNaseH"/>
</dbReference>
<keyword evidence="5" id="KW-0378">Hydrolase</keyword>
<dbReference type="EMBL" id="JAVXUP010002915">
    <property type="protein sequence ID" value="KAK3000821.1"/>
    <property type="molecule type" value="Genomic_DNA"/>
</dbReference>
<dbReference type="SUPFAM" id="SSF56672">
    <property type="entry name" value="DNA/RNA polymerases"/>
    <property type="match status" value="1"/>
</dbReference>
<dbReference type="GO" id="GO:0004519">
    <property type="term" value="F:endonuclease activity"/>
    <property type="evidence" value="ECO:0007669"/>
    <property type="project" value="UniProtKB-KW"/>
</dbReference>
<gene>
    <name evidence="8" type="ORF">RJ639_020548</name>
</gene>
<sequence length="887" mass="100009">MRSRPNKRNKELWCHYHNDHGHTTDNCGSLKRAIEALIKRGQLRKFIAHKEGRQQTPPEVDEREDREEHAGIINTISGGLDVGGSSGKSRKAYAREVCITSQNPSKKQKTAFVPAITFSDEDLKDVKTPHDDPLVVTMKAGNFKVKRVLVDNESSVEILFYDAFKKMNISTDRLQKMDSPLYGFSNHSVAVEGIIALPVAIGTPPTQANLVLDFVVVKVPSAYNAILGRPALNQLQAVVSTYHLKTKFPTENGIREVKGDQTTARQCYVTSCQSKNKEALIIEDLREDTKMQMGEPVENLVSIEVYPRDEDKTVRIGSNLKEDTKLELVNLLRAYADVFAWTAADMPRIDRETSLDELKTYLTSPPLLSKPFPGEDLFLYLSVTEVAVSAVLVREGDGVQKPIYYVSKVLQDIETRYPKIDRIALALITSARRLRPYFQSHFIIVLTDQPLRKVLLSPEASGRLVNWSVELGEFDIQYKPRTAIMAQALANFIIECTLPEDPPQLVISEVTDPWNLYVDGSSAIGSSGAGIILISPEGFTIEAMRSTSWRKDVSPENLKAGILLADKDEGRHRIHTEVQQMSEICADIAYIGHPFDFSCFSNPFSMRGMDLLGPFPMASGQRRFVVVAIDYFTKWTKAESLATITSAKCKDFFWKHVVCRFGVPRALIIDNEKQFDNKNFRTFCTNLSIDLRFTSVAHPQSNGQTENMNRSILQGLKKKLDLAKGAWVDELPKVLWAYRTTPHSVTGETPFFLCYGTEALLPVEIRVPTMRALHFNEVNNEDGLRANLDLVEEARTQAHVRSVVIKQRVARYYNQRVRSRQFQEGDLVLPKLEVSDPKAATGKLSSNWEGPCRVMKVLKPGAYTLETLFGEPIPLTWNAENLWKYYQ</sequence>
<keyword evidence="3" id="KW-0540">Nuclease</keyword>
<evidence type="ECO:0000256" key="2">
    <source>
        <dbReference type="ARBA" id="ARBA00022695"/>
    </source>
</evidence>
<reference evidence="8" key="1">
    <citation type="submission" date="2022-12" db="EMBL/GenBank/DDBJ databases">
        <title>Draft genome assemblies for two species of Escallonia (Escalloniales).</title>
        <authorList>
            <person name="Chanderbali A."/>
            <person name="Dervinis C."/>
            <person name="Anghel I."/>
            <person name="Soltis D."/>
            <person name="Soltis P."/>
            <person name="Zapata F."/>
        </authorList>
    </citation>
    <scope>NUCLEOTIDE SEQUENCE</scope>
    <source>
        <strain evidence="8">UCBG64.0493</strain>
        <tissue evidence="8">Leaf</tissue>
    </source>
</reference>
<organism evidence="8 9">
    <name type="scientific">Escallonia herrerae</name>
    <dbReference type="NCBI Taxonomy" id="1293975"/>
    <lineage>
        <taxon>Eukaryota</taxon>
        <taxon>Viridiplantae</taxon>
        <taxon>Streptophyta</taxon>
        <taxon>Embryophyta</taxon>
        <taxon>Tracheophyta</taxon>
        <taxon>Spermatophyta</taxon>
        <taxon>Magnoliopsida</taxon>
        <taxon>eudicotyledons</taxon>
        <taxon>Gunneridae</taxon>
        <taxon>Pentapetalae</taxon>
        <taxon>asterids</taxon>
        <taxon>campanulids</taxon>
        <taxon>Escalloniales</taxon>
        <taxon>Escalloniaceae</taxon>
        <taxon>Escallonia</taxon>
    </lineage>
</organism>
<evidence type="ECO:0000313" key="8">
    <source>
        <dbReference type="EMBL" id="KAK3000821.1"/>
    </source>
</evidence>
<dbReference type="GO" id="GO:0015074">
    <property type="term" value="P:DNA integration"/>
    <property type="evidence" value="ECO:0007669"/>
    <property type="project" value="InterPro"/>
</dbReference>
<dbReference type="Pfam" id="PF17917">
    <property type="entry name" value="RT_RNaseH"/>
    <property type="match status" value="1"/>
</dbReference>
<dbReference type="InterPro" id="IPR001584">
    <property type="entry name" value="Integrase_cat-core"/>
</dbReference>
<dbReference type="PANTHER" id="PTHR48475:SF2">
    <property type="entry name" value="RIBONUCLEASE H"/>
    <property type="match status" value="1"/>
</dbReference>
<dbReference type="Proteomes" id="UP001188597">
    <property type="component" value="Unassembled WGS sequence"/>
</dbReference>
<evidence type="ECO:0000259" key="7">
    <source>
        <dbReference type="PROSITE" id="PS50994"/>
    </source>
</evidence>